<evidence type="ECO:0000313" key="2">
    <source>
        <dbReference type="EMBL" id="KAK0427162.1"/>
    </source>
</evidence>
<protein>
    <submittedName>
        <fullName evidence="2">Uncharacterized protein</fullName>
    </submittedName>
</protein>
<accession>A0AA39IMQ7</accession>
<organism evidence="2 3">
    <name type="scientific">Steinernema hermaphroditum</name>
    <dbReference type="NCBI Taxonomy" id="289476"/>
    <lineage>
        <taxon>Eukaryota</taxon>
        <taxon>Metazoa</taxon>
        <taxon>Ecdysozoa</taxon>
        <taxon>Nematoda</taxon>
        <taxon>Chromadorea</taxon>
        <taxon>Rhabditida</taxon>
        <taxon>Tylenchina</taxon>
        <taxon>Panagrolaimomorpha</taxon>
        <taxon>Strongyloidoidea</taxon>
        <taxon>Steinernematidae</taxon>
        <taxon>Steinernema</taxon>
    </lineage>
</organism>
<gene>
    <name evidence="2" type="ORF">QR680_010095</name>
</gene>
<proteinExistence type="predicted"/>
<dbReference type="EMBL" id="JAUCMV010000001">
    <property type="protein sequence ID" value="KAK0427162.1"/>
    <property type="molecule type" value="Genomic_DNA"/>
</dbReference>
<evidence type="ECO:0000256" key="1">
    <source>
        <dbReference type="SAM" id="MobiDB-lite"/>
    </source>
</evidence>
<evidence type="ECO:0000313" key="3">
    <source>
        <dbReference type="Proteomes" id="UP001175271"/>
    </source>
</evidence>
<dbReference type="AlphaFoldDB" id="A0AA39IMQ7"/>
<reference evidence="2" key="1">
    <citation type="submission" date="2023-06" db="EMBL/GenBank/DDBJ databases">
        <title>Genomic analysis of the entomopathogenic nematode Steinernema hermaphroditum.</title>
        <authorList>
            <person name="Schwarz E.M."/>
            <person name="Heppert J.K."/>
            <person name="Baniya A."/>
            <person name="Schwartz H.T."/>
            <person name="Tan C.-H."/>
            <person name="Antoshechkin I."/>
            <person name="Sternberg P.W."/>
            <person name="Goodrich-Blair H."/>
            <person name="Dillman A.R."/>
        </authorList>
    </citation>
    <scope>NUCLEOTIDE SEQUENCE</scope>
    <source>
        <strain evidence="2">PS9179</strain>
        <tissue evidence="2">Whole animal</tissue>
    </source>
</reference>
<feature type="compositionally biased region" description="Basic residues" evidence="1">
    <location>
        <begin position="101"/>
        <end position="110"/>
    </location>
</feature>
<name>A0AA39IMQ7_9BILA</name>
<dbReference type="Proteomes" id="UP001175271">
    <property type="component" value="Unassembled WGS sequence"/>
</dbReference>
<comment type="caution">
    <text evidence="2">The sequence shown here is derived from an EMBL/GenBank/DDBJ whole genome shotgun (WGS) entry which is preliminary data.</text>
</comment>
<feature type="region of interest" description="Disordered" evidence="1">
    <location>
        <begin position="88"/>
        <end position="117"/>
    </location>
</feature>
<keyword evidence="3" id="KW-1185">Reference proteome</keyword>
<sequence length="188" mass="21120">MMTVADDQATQAAPAVAFVTEVVGDGPARGERHLKRMAEQRHHVKQAADCAPEGCVMTVAGRRVNKEAVVRPKGPNRSREEQANIDLKRNFGNRWTSRGRSSAKRSKTYRNAHSEKRSYDSRLDYMKTDDWTIIGEINCSHIMATRLPQFIYQRSKLRCSPETAEDEQNSGICSTPPLAAPIWTMSQS</sequence>